<name>A0A2I8VLT7_9EURY</name>
<dbReference type="Pfam" id="PF07995">
    <property type="entry name" value="GSDH"/>
    <property type="match status" value="1"/>
</dbReference>
<evidence type="ECO:0000313" key="5">
    <source>
        <dbReference type="Proteomes" id="UP000236584"/>
    </source>
</evidence>
<dbReference type="Pfam" id="PF18911">
    <property type="entry name" value="PKD_4"/>
    <property type="match status" value="1"/>
</dbReference>
<keyword evidence="5" id="KW-1185">Reference proteome</keyword>
<feature type="domain" description="PKD" evidence="3">
    <location>
        <begin position="412"/>
        <end position="498"/>
    </location>
</feature>
<proteinExistence type="predicted"/>
<dbReference type="KEGG" id="srub:C2R22_15360"/>
<dbReference type="InterPro" id="IPR011041">
    <property type="entry name" value="Quinoprot_gluc/sorb_DH_b-prop"/>
</dbReference>
<feature type="region of interest" description="Disordered" evidence="1">
    <location>
        <begin position="1332"/>
        <end position="1351"/>
    </location>
</feature>
<keyword evidence="2" id="KW-1133">Transmembrane helix</keyword>
<dbReference type="SMART" id="SM00089">
    <property type="entry name" value="PKD"/>
    <property type="match status" value="1"/>
</dbReference>
<organism evidence="4 5">
    <name type="scientific">Salinigranum rubrum</name>
    <dbReference type="NCBI Taxonomy" id="755307"/>
    <lineage>
        <taxon>Archaea</taxon>
        <taxon>Methanobacteriati</taxon>
        <taxon>Methanobacteriota</taxon>
        <taxon>Stenosarchaea group</taxon>
        <taxon>Halobacteria</taxon>
        <taxon>Halobacteriales</taxon>
        <taxon>Haloferacaceae</taxon>
        <taxon>Salinigranum</taxon>
    </lineage>
</organism>
<dbReference type="Gene3D" id="2.60.40.10">
    <property type="entry name" value="Immunoglobulins"/>
    <property type="match status" value="3"/>
</dbReference>
<dbReference type="PANTHER" id="PTHR19328">
    <property type="entry name" value="HEDGEHOG-INTERACTING PROTEIN"/>
    <property type="match status" value="1"/>
</dbReference>
<dbReference type="Proteomes" id="UP000236584">
    <property type="component" value="Chromosome"/>
</dbReference>
<evidence type="ECO:0000259" key="3">
    <source>
        <dbReference type="PROSITE" id="PS50093"/>
    </source>
</evidence>
<evidence type="ECO:0000313" key="4">
    <source>
        <dbReference type="EMBL" id="AUV82844.1"/>
    </source>
</evidence>
<feature type="compositionally biased region" description="Polar residues" evidence="1">
    <location>
        <begin position="706"/>
        <end position="724"/>
    </location>
</feature>
<feature type="transmembrane region" description="Helical" evidence="2">
    <location>
        <begin position="12"/>
        <end position="32"/>
    </location>
</feature>
<evidence type="ECO:0000256" key="1">
    <source>
        <dbReference type="SAM" id="MobiDB-lite"/>
    </source>
</evidence>
<dbReference type="InterPro" id="IPR013783">
    <property type="entry name" value="Ig-like_fold"/>
</dbReference>
<dbReference type="OrthoDB" id="282550at2157"/>
<dbReference type="Pfam" id="PF17957">
    <property type="entry name" value="Big_7"/>
    <property type="match status" value="2"/>
</dbReference>
<dbReference type="InterPro" id="IPR012938">
    <property type="entry name" value="Glc/Sorbosone_DH"/>
</dbReference>
<accession>A0A2I8VLT7</accession>
<dbReference type="SUPFAM" id="SSF49899">
    <property type="entry name" value="Concanavalin A-like lectins/glucanases"/>
    <property type="match status" value="4"/>
</dbReference>
<dbReference type="InterPro" id="IPR022409">
    <property type="entry name" value="PKD/Chitinase_dom"/>
</dbReference>
<dbReference type="InterPro" id="IPR011042">
    <property type="entry name" value="6-blade_b-propeller_TolB-like"/>
</dbReference>
<dbReference type="CDD" id="cd00146">
    <property type="entry name" value="PKD"/>
    <property type="match status" value="1"/>
</dbReference>
<dbReference type="SUPFAM" id="SSF49299">
    <property type="entry name" value="PKD domain"/>
    <property type="match status" value="1"/>
</dbReference>
<dbReference type="SUPFAM" id="SSF50952">
    <property type="entry name" value="Soluble quinoprotein glucose dehydrogenase"/>
    <property type="match status" value="1"/>
</dbReference>
<feature type="region of interest" description="Disordered" evidence="1">
    <location>
        <begin position="706"/>
        <end position="725"/>
    </location>
</feature>
<reference evidence="4 5" key="1">
    <citation type="submission" date="2018-01" db="EMBL/GenBank/DDBJ databases">
        <title>Complete genome sequence of Salinigranum rubrum GX10T, an extremely halophilic archaeon isolated from a marine solar saltern.</title>
        <authorList>
            <person name="Han S."/>
        </authorList>
    </citation>
    <scope>NUCLEOTIDE SEQUENCE [LARGE SCALE GENOMIC DNA]</scope>
    <source>
        <strain evidence="4 5">GX10</strain>
    </source>
</reference>
<feature type="region of interest" description="Disordered" evidence="1">
    <location>
        <begin position="1461"/>
        <end position="1483"/>
    </location>
</feature>
<dbReference type="InterPro" id="IPR035986">
    <property type="entry name" value="PKD_dom_sf"/>
</dbReference>
<dbReference type="InterPro" id="IPR013320">
    <property type="entry name" value="ConA-like_dom_sf"/>
</dbReference>
<dbReference type="Pfam" id="PF13385">
    <property type="entry name" value="Laminin_G_3"/>
    <property type="match status" value="1"/>
</dbReference>
<gene>
    <name evidence="4" type="ORF">C2R22_15360</name>
</gene>
<evidence type="ECO:0000256" key="2">
    <source>
        <dbReference type="SAM" id="Phobius"/>
    </source>
</evidence>
<dbReference type="InterPro" id="IPR000601">
    <property type="entry name" value="PKD_dom"/>
</dbReference>
<dbReference type="Pfam" id="PF17963">
    <property type="entry name" value="Big_9"/>
    <property type="match status" value="3"/>
</dbReference>
<keyword evidence="2" id="KW-0472">Membrane</keyword>
<sequence>MLLHPRHTTHARSFVTVLFVFFVVTGSLVSFVHVASEPVAAHDGAHDTPLGTGSLGSTDPSDFTTETVVDGLVQPISLTFLPDGRMLVLEKGGRIVITDPSDTSLDSQTYMTLTNIDTTGERGLISIVVDPQFLQNGYFYLYYQPATPAQSRVARFQHVENSGGLSSRGDRSSETVIWENPDTYVGEYHFGGGLEFGPDGLLYLTTGEEFDPALSQDLSNAGGKIHRFSPNGTVPADNPFLDNASAIDSVWAYGLRNPYRAKWDLSTHRFFVGDVGGNVVDSREEVNLGEAGANYAWPICEGDCAGSEYTDPLYSYPHRDVGGSIISGPVYRGNQYPSAYTGAYFFADYAYNELRYLTFDDTGAVTGDYLFRTFAGRPVDLVEGPDGALYSPLIAYGNVKRVEYKFATDSPYITGAGADVTQGDAPLTVEFTGFAEDPNDEALTYTWEFGDGTTATGSTVTHTYSSTGVYQARLRVTDASGNEDISDPIEITVGSGPVVQIGSPTDGSTFVAGDTITFSGSATTAAGDPVPPEDLSWTVLFTHNDHTHPVLGPVSGSSGSFDIARTGHDYHGDTGYRISLTATDTSTGVSSTQSVDIDPEKVDLTIDTSPDGIDVSIDGIPDTTPYVYDTLIGFDHTLTAPAAQCVAGTTYEFDSWSDGGARSHVVRVPTTDTTYTATYVASGPCTSSGVPTDGLVAQYESTQGLSTSGGTVTGWSDVSGNGNDLTAVGDPQVASDAPNGEQVVAFDGTGDALVRTGLTGFPSGDADRTVVALVRYDSPGYGGVGYGSPALNQLFGLSVNPDGEMMVQGWGRRNDFHTTTVGTGAGWLTQAAVHSNGALTHYKDGTVIDSASHAFATTTDRIVMGAEIDEDPYVDMDVAAVFVYDRALSDTERQQVEEYLQQQYVTTPTTSDTAPVAADDSASVAQGGSVTVDVLANDADADGDIDPSSVRITEYPVSGDVSVDSATGAVTYDHDGSSSTSDSFRYTVADSTANVSNEAVVSVSISGSPPPSDLPVTSGLALHLDSTTGVATSGGAVTTWADQSGNGNDLTASGGPTLATSPTGAQVVRFDGVDDVASRTGGLAAVPTGDGDRTMFVVAEYREVGYGGVAYGLPKRNQVFGLAVDPNGDLMVQGWGGPNDYVSTTAGTGTGWFTQSVVHSNGAFTHYKDGTAIDSATHTFATDNDRLVVGAEMTPAPYLDMDVAAVIIYDRALSDTERQQVEDYLQQQYVGTGTSTASVSITDPTEGATVTGSDLSVSWDATAAQSGDHVHLSLDGGPVVDDRPLSGTYTFTGVAAGSHTVTATVADSGHAAYTNPGATDSVTVTLEAATTNSPPVATDDSASVSQGGSTTVDVLANDDDPDGSLDPTTVQVTSYPASGTLVVDAATGAIEYTHDGSATTSDSFAYTVDDDAGATSNEATVSVSVSSSPPPSDLPVTSGLALHLDSTTGVTTSGGSVTTWADQSGNGNDLTASGGPSLATSPTGAQVVRFDGVDDVASRTGGLAAVPTGDADRTMFVVAEYREVGYGGVAYGSPSTNDAFGLSVGPDGNLMVQGWGGSNDYISTTAGTGAGWLTQSVVHSNGAFTHYRDGTSIDSATHSFTTTANRIVVGAEMTPAPYLDMDVAAVVIYDRALTDTERQQVEDYLQQTYVGSGGSTSTASVSITDPTEGATVTGSDLSVSWDATAAQSGDHVHLSLDGGAVVDDRPLSGTYTFTGVAAGSHTVTATVADSGHAAYTNSEATDSVTVTLEAASTDTAPVATDDSASVAQGGSVTVDVLANDADADGDIDPTTVQVTSYPASGTLVVDAATGAIEYTHDGSVTTSDSFAYTVADSTGNVSNEAVVSVSISTSSSDLPVTSGLALHLDSTTGVTTSGGSVTTWADQSGNGNDLTASGGPTLATSPTGAQVVRFDGVDDVASRTGGLTGVPTGNADRTVFVVAEYREVGYGGVAYGLPKENQVFGLSVDPNGDLMVQGWGGPNDYVSTTAGTGTGWFTQSAVHSNGAFTHYKDGTAIDSATHTFATDNDRLVVGAEMTPAPYLDMDVAAVVIYDRALTDTERQQVEAYLQQTYVG</sequence>
<dbReference type="GeneID" id="35593498"/>
<dbReference type="EMBL" id="CP026309">
    <property type="protein sequence ID" value="AUV82844.1"/>
    <property type="molecule type" value="Genomic_DNA"/>
</dbReference>
<keyword evidence="2" id="KW-0812">Transmembrane</keyword>
<feature type="compositionally biased region" description="Polar residues" evidence="1">
    <location>
        <begin position="1461"/>
        <end position="1471"/>
    </location>
</feature>
<dbReference type="RefSeq" id="WP_103426533.1">
    <property type="nucleotide sequence ID" value="NZ_CP026309.1"/>
</dbReference>
<dbReference type="Gene3D" id="2.120.10.30">
    <property type="entry name" value="TolB, C-terminal domain"/>
    <property type="match status" value="1"/>
</dbReference>
<protein>
    <recommendedName>
        <fullName evidence="3">PKD domain-containing protein</fullName>
    </recommendedName>
</protein>
<dbReference type="PANTHER" id="PTHR19328:SF13">
    <property type="entry name" value="HIPL1 PROTEIN"/>
    <property type="match status" value="1"/>
</dbReference>
<dbReference type="Gene3D" id="2.60.120.200">
    <property type="match status" value="4"/>
</dbReference>
<dbReference type="PROSITE" id="PS50093">
    <property type="entry name" value="PKD"/>
    <property type="match status" value="1"/>
</dbReference>